<reference evidence="6 7" key="1">
    <citation type="submission" date="2024-09" db="EMBL/GenBank/DDBJ databases">
        <title>Chromosome-scale assembly of Riccia fluitans.</title>
        <authorList>
            <person name="Paukszto L."/>
            <person name="Sawicki J."/>
            <person name="Karawczyk K."/>
            <person name="Piernik-Szablinska J."/>
            <person name="Szczecinska M."/>
            <person name="Mazdziarz M."/>
        </authorList>
    </citation>
    <scope>NUCLEOTIDE SEQUENCE [LARGE SCALE GENOMIC DNA]</scope>
    <source>
        <strain evidence="6">Rf_01</strain>
        <tissue evidence="6">Aerial parts of the thallus</tissue>
    </source>
</reference>
<feature type="region of interest" description="Disordered" evidence="3">
    <location>
        <begin position="62"/>
        <end position="86"/>
    </location>
</feature>
<keyword evidence="1" id="KW-0489">Methyltransferase</keyword>
<dbReference type="InterPro" id="IPR054170">
    <property type="entry name" value="RlmL_1st"/>
</dbReference>
<dbReference type="Pfam" id="PF01170">
    <property type="entry name" value="UPF0020"/>
    <property type="match status" value="1"/>
</dbReference>
<feature type="domain" description="Ribosomal RNA large subunit methyltransferase K/L-like methyltransferase" evidence="4">
    <location>
        <begin position="277"/>
        <end position="503"/>
    </location>
</feature>
<evidence type="ECO:0000256" key="1">
    <source>
        <dbReference type="ARBA" id="ARBA00022603"/>
    </source>
</evidence>
<dbReference type="Gene3D" id="3.40.50.150">
    <property type="entry name" value="Vaccinia Virus protein VP39"/>
    <property type="match status" value="1"/>
</dbReference>
<accession>A0ABD1Z4C1</accession>
<organism evidence="6 7">
    <name type="scientific">Riccia fluitans</name>
    <dbReference type="NCBI Taxonomy" id="41844"/>
    <lineage>
        <taxon>Eukaryota</taxon>
        <taxon>Viridiplantae</taxon>
        <taxon>Streptophyta</taxon>
        <taxon>Embryophyta</taxon>
        <taxon>Marchantiophyta</taxon>
        <taxon>Marchantiopsida</taxon>
        <taxon>Marchantiidae</taxon>
        <taxon>Marchantiales</taxon>
        <taxon>Ricciaceae</taxon>
        <taxon>Riccia</taxon>
    </lineage>
</organism>
<sequence length="533" mass="57777">MAAVESGRFLQVAYESSTPPYFRGIQLWPSLAGSKYVANGSFARTNYAHGKQIRWRVSCSSTHQESAPGNGRHRAQSFKSAESERAASSSGKIEKFFATCAPGLEEIVAAELCSSAIGAGSVQIGSAGVSFCGTKRTGILANLWLRSGIRVLIELASAPLTGRRRADPVYEFVRSAADWPTLLVDNDFGTTPSRVLKFRTFSVNSRVYDCEGISNSLFASVRAKDAICDALKDACGGRRPDPPKDGVASADMPLFLSLYRNRGVLYRDMTGVSLHKRGYRDIKHRAGLNEAIAAGLLTVAGWNTHIPGFGLANRNAGGSSKVLLDPMCGSGTFLIEAALMALNSAPGLMRTQWPFETWHDFDPSVLKACREEAIAAEVIPPKHLKLVGNDIHEGALSLCEKDARAANVLHMLDLSCKDCKEFVPRLKPSLVVVNPPWGARLEGKRGSDYESLLTTWRNLGKFLKSRCSDADVYVLSGNPGVTQALHMKADKKWAFTVGGVDCRVMHYHVLPPKAMTNTLEDTAHNITTAEASV</sequence>
<dbReference type="SUPFAM" id="SSF53335">
    <property type="entry name" value="S-adenosyl-L-methionine-dependent methyltransferases"/>
    <property type="match status" value="1"/>
</dbReference>
<dbReference type="PANTHER" id="PTHR47313:SF1">
    <property type="entry name" value="RIBOSOMAL RNA LARGE SUBUNIT METHYLTRANSFERASE K_L"/>
    <property type="match status" value="1"/>
</dbReference>
<evidence type="ECO:0000256" key="2">
    <source>
        <dbReference type="ARBA" id="ARBA00022679"/>
    </source>
</evidence>
<dbReference type="Pfam" id="PF22020">
    <property type="entry name" value="RlmL_1st"/>
    <property type="match status" value="1"/>
</dbReference>
<dbReference type="CDD" id="cd11715">
    <property type="entry name" value="THUMP_AdoMetMT"/>
    <property type="match status" value="1"/>
</dbReference>
<dbReference type="InterPro" id="IPR000241">
    <property type="entry name" value="RlmKL-like_Mtase"/>
</dbReference>
<proteinExistence type="predicted"/>
<dbReference type="AlphaFoldDB" id="A0ABD1Z4C1"/>
<evidence type="ECO:0000259" key="4">
    <source>
        <dbReference type="Pfam" id="PF01170"/>
    </source>
</evidence>
<keyword evidence="7" id="KW-1185">Reference proteome</keyword>
<gene>
    <name evidence="6" type="ORF">R1flu_007906</name>
</gene>
<evidence type="ECO:0000313" key="6">
    <source>
        <dbReference type="EMBL" id="KAL2636427.1"/>
    </source>
</evidence>
<evidence type="ECO:0000259" key="5">
    <source>
        <dbReference type="Pfam" id="PF22020"/>
    </source>
</evidence>
<evidence type="ECO:0000256" key="3">
    <source>
        <dbReference type="SAM" id="MobiDB-lite"/>
    </source>
</evidence>
<comment type="caution">
    <text evidence="6">The sequence shown here is derived from an EMBL/GenBank/DDBJ whole genome shotgun (WGS) entry which is preliminary data.</text>
</comment>
<dbReference type="InterPro" id="IPR002052">
    <property type="entry name" value="DNA_methylase_N6_adenine_CS"/>
</dbReference>
<dbReference type="PROSITE" id="PS00092">
    <property type="entry name" value="N6_MTASE"/>
    <property type="match status" value="1"/>
</dbReference>
<protein>
    <submittedName>
        <fullName evidence="6">Uncharacterized protein</fullName>
    </submittedName>
</protein>
<keyword evidence="2" id="KW-0808">Transferase</keyword>
<dbReference type="EMBL" id="JBHFFA010000003">
    <property type="protein sequence ID" value="KAL2636427.1"/>
    <property type="molecule type" value="Genomic_DNA"/>
</dbReference>
<dbReference type="PANTHER" id="PTHR47313">
    <property type="entry name" value="RIBOSOMAL RNA LARGE SUBUNIT METHYLTRANSFERASE K/L"/>
    <property type="match status" value="1"/>
</dbReference>
<dbReference type="Proteomes" id="UP001605036">
    <property type="component" value="Unassembled WGS sequence"/>
</dbReference>
<dbReference type="InterPro" id="IPR053943">
    <property type="entry name" value="RlmKL-like_Mtase_CS"/>
</dbReference>
<feature type="domain" description="RlmL ferredoxin-like" evidence="5">
    <location>
        <begin position="95"/>
        <end position="152"/>
    </location>
</feature>
<dbReference type="GO" id="GO:0043527">
    <property type="term" value="C:tRNA methyltransferase complex"/>
    <property type="evidence" value="ECO:0007669"/>
    <property type="project" value="UniProtKB-ARBA"/>
</dbReference>
<dbReference type="Gene3D" id="3.30.2130.30">
    <property type="match status" value="1"/>
</dbReference>
<evidence type="ECO:0000313" key="7">
    <source>
        <dbReference type="Proteomes" id="UP001605036"/>
    </source>
</evidence>
<dbReference type="InterPro" id="IPR029063">
    <property type="entry name" value="SAM-dependent_MTases_sf"/>
</dbReference>
<dbReference type="PROSITE" id="PS01261">
    <property type="entry name" value="UPF0020"/>
    <property type="match status" value="1"/>
</dbReference>
<dbReference type="GO" id="GO:0008168">
    <property type="term" value="F:methyltransferase activity"/>
    <property type="evidence" value="ECO:0007669"/>
    <property type="project" value="UniProtKB-KW"/>
</dbReference>
<dbReference type="GO" id="GO:0032259">
    <property type="term" value="P:methylation"/>
    <property type="evidence" value="ECO:0007669"/>
    <property type="project" value="UniProtKB-KW"/>
</dbReference>
<name>A0ABD1Z4C1_9MARC</name>